<sequence>MTPISSEKRTELPPSLALLFMMALTYSALNAYWISFGLLGLLGVSFLVVTAFEQVLLLWEAWSPQTSLPALAVEVPSLPETVEATGLVPQLA</sequence>
<dbReference type="STRING" id="695939.SAMN00790413_01036"/>
<dbReference type="Proteomes" id="UP000192582">
    <property type="component" value="Unassembled WGS sequence"/>
</dbReference>
<evidence type="ECO:0000256" key="1">
    <source>
        <dbReference type="SAM" id="Phobius"/>
    </source>
</evidence>
<feature type="transmembrane region" description="Helical" evidence="1">
    <location>
        <begin position="39"/>
        <end position="59"/>
    </location>
</feature>
<gene>
    <name evidence="2" type="ORF">SAMN00790413_01036</name>
</gene>
<proteinExistence type="predicted"/>
<keyword evidence="1" id="KW-1133">Transmembrane helix</keyword>
<keyword evidence="3" id="KW-1185">Reference proteome</keyword>
<organism evidence="2 3">
    <name type="scientific">Deinococcus hopiensis KR-140</name>
    <dbReference type="NCBI Taxonomy" id="695939"/>
    <lineage>
        <taxon>Bacteria</taxon>
        <taxon>Thermotogati</taxon>
        <taxon>Deinococcota</taxon>
        <taxon>Deinococci</taxon>
        <taxon>Deinococcales</taxon>
        <taxon>Deinococcaceae</taxon>
        <taxon>Deinococcus</taxon>
    </lineage>
</organism>
<name>A0A1W1VDB7_9DEIO</name>
<evidence type="ECO:0000313" key="2">
    <source>
        <dbReference type="EMBL" id="SMB91200.1"/>
    </source>
</evidence>
<dbReference type="RefSeq" id="WP_084048595.1">
    <property type="nucleotide sequence ID" value="NZ_FWWU01000009.1"/>
</dbReference>
<reference evidence="2 3" key="1">
    <citation type="submission" date="2017-04" db="EMBL/GenBank/DDBJ databases">
        <authorList>
            <person name="Afonso C.L."/>
            <person name="Miller P.J."/>
            <person name="Scott M.A."/>
            <person name="Spackman E."/>
            <person name="Goraichik I."/>
            <person name="Dimitrov K.M."/>
            <person name="Suarez D.L."/>
            <person name="Swayne D.E."/>
        </authorList>
    </citation>
    <scope>NUCLEOTIDE SEQUENCE [LARGE SCALE GENOMIC DNA]</scope>
    <source>
        <strain evidence="2 3">KR-140</strain>
    </source>
</reference>
<protein>
    <submittedName>
        <fullName evidence="2">Uncharacterized protein</fullName>
    </submittedName>
</protein>
<keyword evidence="1" id="KW-0472">Membrane</keyword>
<dbReference type="AlphaFoldDB" id="A0A1W1VDB7"/>
<dbReference type="EMBL" id="FWWU01000009">
    <property type="protein sequence ID" value="SMB91200.1"/>
    <property type="molecule type" value="Genomic_DNA"/>
</dbReference>
<accession>A0A1W1VDB7</accession>
<evidence type="ECO:0000313" key="3">
    <source>
        <dbReference type="Proteomes" id="UP000192582"/>
    </source>
</evidence>
<keyword evidence="1" id="KW-0812">Transmembrane</keyword>